<evidence type="ECO:0000313" key="2">
    <source>
        <dbReference type="EMBL" id="OCF51302.1"/>
    </source>
</evidence>
<dbReference type="RefSeq" id="XP_019012521.1">
    <property type="nucleotide sequence ID" value="XM_019153781.1"/>
</dbReference>
<feature type="compositionally biased region" description="Acidic residues" evidence="1">
    <location>
        <begin position="165"/>
        <end position="174"/>
    </location>
</feature>
<dbReference type="InterPro" id="IPR029063">
    <property type="entry name" value="SAM-dependent_MTases_sf"/>
</dbReference>
<dbReference type="EMBL" id="CP144524">
    <property type="protein sequence ID" value="WWC70535.1"/>
    <property type="molecule type" value="Genomic_DNA"/>
</dbReference>
<organism evidence="2">
    <name type="scientific">Kwoniella pini CBS 10737</name>
    <dbReference type="NCBI Taxonomy" id="1296096"/>
    <lineage>
        <taxon>Eukaryota</taxon>
        <taxon>Fungi</taxon>
        <taxon>Dikarya</taxon>
        <taxon>Basidiomycota</taxon>
        <taxon>Agaricomycotina</taxon>
        <taxon>Tremellomycetes</taxon>
        <taxon>Tremellales</taxon>
        <taxon>Cryptococcaceae</taxon>
        <taxon>Kwoniella</taxon>
    </lineage>
</organism>
<dbReference type="EMBL" id="KV700115">
    <property type="protein sequence ID" value="OCF51302.1"/>
    <property type="molecule type" value="Genomic_DNA"/>
</dbReference>
<keyword evidence="4" id="KW-1185">Reference proteome</keyword>
<sequence length="278" mass="32278">MPVVTDFSSAEYWSNRFETEKSFEWLISNEDLIPFIIDNLPNQFNDLQEETLGQEEEENVLNILHFGSGTSSLGFNLQNHLNSNLNKNKNRKGERKRKIQIYDSDYVKPPLINFEIPFLLLDVLNLNSLKKNSVSKKQKWDLIIDKSTCDAISCSSNLSSSSLDDNNDDNDNDNDQINNPIERLLFNLSKITLKNSRWISISYSSNRFNDNNNNNNNNNNKLENEINLNKFGWKLIKKQMISTTYIPGGKMIKDFKSGKERIVHEPETGIWMYILDRI</sequence>
<feature type="region of interest" description="Disordered" evidence="1">
    <location>
        <begin position="156"/>
        <end position="175"/>
    </location>
</feature>
<evidence type="ECO:0000313" key="3">
    <source>
        <dbReference type="EMBL" id="WWC70535.1"/>
    </source>
</evidence>
<evidence type="ECO:0000313" key="4">
    <source>
        <dbReference type="Proteomes" id="UP000094020"/>
    </source>
</evidence>
<dbReference type="Proteomes" id="UP000094020">
    <property type="component" value="Chromosome 6"/>
</dbReference>
<accession>A0A1B9I6Z5</accession>
<reference evidence="3" key="4">
    <citation type="submission" date="2024-02" db="EMBL/GenBank/DDBJ databases">
        <title>Comparative genomics of Cryptococcus and Kwoniella reveals pathogenesis evolution and contrasting modes of karyotype evolution via chromosome fusion or intercentromeric recombination.</title>
        <authorList>
            <person name="Coelho M.A."/>
            <person name="David-Palma M."/>
            <person name="Shea T."/>
            <person name="Bowers K."/>
            <person name="McGinley-Smith S."/>
            <person name="Mohammad A.W."/>
            <person name="Gnirke A."/>
            <person name="Yurkov A.M."/>
            <person name="Nowrousian M."/>
            <person name="Sun S."/>
            <person name="Cuomo C.A."/>
            <person name="Heitman J."/>
        </authorList>
    </citation>
    <scope>NUCLEOTIDE SEQUENCE</scope>
    <source>
        <strain evidence="3">CBS 10737</strain>
    </source>
</reference>
<name>A0A1B9I6Z5_9TREE</name>
<proteinExistence type="predicted"/>
<reference evidence="3" key="2">
    <citation type="submission" date="2013-07" db="EMBL/GenBank/DDBJ databases">
        <authorList>
            <consortium name="The Broad Institute Genome Sequencing Platform"/>
            <person name="Cuomo C."/>
            <person name="Litvintseva A."/>
            <person name="Chen Y."/>
            <person name="Heitman J."/>
            <person name="Sun S."/>
            <person name="Springer D."/>
            <person name="Dromer F."/>
            <person name="Young S.K."/>
            <person name="Zeng Q."/>
            <person name="Gargeya S."/>
            <person name="Fitzgerald M."/>
            <person name="Abouelleil A."/>
            <person name="Alvarado L."/>
            <person name="Berlin A.M."/>
            <person name="Chapman S.B."/>
            <person name="Dewar J."/>
            <person name="Goldberg J."/>
            <person name="Griggs A."/>
            <person name="Gujja S."/>
            <person name="Hansen M."/>
            <person name="Howarth C."/>
            <person name="Imamovic A."/>
            <person name="Larimer J."/>
            <person name="McCowan C."/>
            <person name="Murphy C."/>
            <person name="Pearson M."/>
            <person name="Priest M."/>
            <person name="Roberts A."/>
            <person name="Saif S."/>
            <person name="Shea T."/>
            <person name="Sykes S."/>
            <person name="Wortman J."/>
            <person name="Nusbaum C."/>
            <person name="Birren B."/>
        </authorList>
    </citation>
    <scope>NUCLEOTIDE SEQUENCE</scope>
    <source>
        <strain evidence="3">CBS 10737</strain>
    </source>
</reference>
<dbReference type="Gene3D" id="3.40.50.150">
    <property type="entry name" value="Vaccinia Virus protein VP39"/>
    <property type="match status" value="1"/>
</dbReference>
<dbReference type="GeneID" id="30170385"/>
<dbReference type="AlphaFoldDB" id="A0A1B9I6Z5"/>
<reference evidence="2" key="1">
    <citation type="submission" date="2013-07" db="EMBL/GenBank/DDBJ databases">
        <title>The Genome Sequence of Cryptococcus pinus CBS10737.</title>
        <authorList>
            <consortium name="The Broad Institute Genome Sequencing Platform"/>
            <person name="Cuomo C."/>
            <person name="Litvintseva A."/>
            <person name="Chen Y."/>
            <person name="Heitman J."/>
            <person name="Sun S."/>
            <person name="Springer D."/>
            <person name="Dromer F."/>
            <person name="Young S.K."/>
            <person name="Zeng Q."/>
            <person name="Gargeya S."/>
            <person name="Fitzgerald M."/>
            <person name="Abouelleil A."/>
            <person name="Alvarado L."/>
            <person name="Berlin A.M."/>
            <person name="Chapman S.B."/>
            <person name="Dewar J."/>
            <person name="Goldberg J."/>
            <person name="Griggs A."/>
            <person name="Gujja S."/>
            <person name="Hansen M."/>
            <person name="Howarth C."/>
            <person name="Imamovic A."/>
            <person name="Larimer J."/>
            <person name="McCowan C."/>
            <person name="Murphy C."/>
            <person name="Pearson M."/>
            <person name="Priest M."/>
            <person name="Roberts A."/>
            <person name="Saif S."/>
            <person name="Shea T."/>
            <person name="Sykes S."/>
            <person name="Wortman J."/>
            <person name="Nusbaum C."/>
            <person name="Birren B."/>
        </authorList>
    </citation>
    <scope>NUCLEOTIDE SEQUENCE [LARGE SCALE GENOMIC DNA]</scope>
    <source>
        <strain evidence="2">CBS 10737</strain>
    </source>
</reference>
<evidence type="ECO:0000256" key="1">
    <source>
        <dbReference type="SAM" id="MobiDB-lite"/>
    </source>
</evidence>
<dbReference type="KEGG" id="kpin:30170385"/>
<protein>
    <submittedName>
        <fullName evidence="2">Uncharacterized protein</fullName>
    </submittedName>
</protein>
<reference evidence="2" key="3">
    <citation type="submission" date="2016-07" db="EMBL/GenBank/DDBJ databases">
        <title>Evolution of pathogenesis and genome organization in the Tremellales.</title>
        <authorList>
            <person name="Cuomo C."/>
            <person name="Litvintseva A."/>
            <person name="Heitman J."/>
            <person name="Chen Y."/>
            <person name="Sun S."/>
            <person name="Springer D."/>
            <person name="Dromer F."/>
            <person name="Young S."/>
            <person name="Zeng Q."/>
            <person name="Chapman S."/>
            <person name="Gujja S."/>
            <person name="Saif S."/>
            <person name="Birren B."/>
        </authorList>
    </citation>
    <scope>NUCLEOTIDE SEQUENCE</scope>
    <source>
        <strain evidence="2">CBS 10737</strain>
    </source>
</reference>
<gene>
    <name evidence="2" type="ORF">I206_02016</name>
    <name evidence="3" type="ORF">I206_104486</name>
</gene>
<dbReference type="OrthoDB" id="411785at2759"/>